<evidence type="ECO:0000256" key="3">
    <source>
        <dbReference type="ARBA" id="ARBA00022840"/>
    </source>
</evidence>
<dbReference type="PANTHER" id="PTHR24220:SF86">
    <property type="entry name" value="ABC TRANSPORTER ABCH.1"/>
    <property type="match status" value="1"/>
</dbReference>
<dbReference type="InterPro" id="IPR017871">
    <property type="entry name" value="ABC_transporter-like_CS"/>
</dbReference>
<feature type="domain" description="ABC transporter" evidence="5">
    <location>
        <begin position="10"/>
        <end position="248"/>
    </location>
</feature>
<comment type="similarity">
    <text evidence="4">Belongs to the ABC transporter superfamily. Macrolide exporter (TC 3.A.1.122) family.</text>
</comment>
<accession>A0A518IY22</accession>
<keyword evidence="7" id="KW-1185">Reference proteome</keyword>
<dbReference type="InterPro" id="IPR015854">
    <property type="entry name" value="ABC_transpr_LolD-like"/>
</dbReference>
<dbReference type="FunFam" id="3.40.50.300:FF:000032">
    <property type="entry name" value="Export ABC transporter ATP-binding protein"/>
    <property type="match status" value="1"/>
</dbReference>
<protein>
    <submittedName>
        <fullName evidence="6">Putative ABC transporter ATP-binding protein</fullName>
    </submittedName>
</protein>
<gene>
    <name evidence="6" type="ORF">Mal33_39920</name>
</gene>
<dbReference type="PROSITE" id="PS00211">
    <property type="entry name" value="ABC_TRANSPORTER_1"/>
    <property type="match status" value="1"/>
</dbReference>
<evidence type="ECO:0000256" key="1">
    <source>
        <dbReference type="ARBA" id="ARBA00022448"/>
    </source>
</evidence>
<evidence type="ECO:0000256" key="2">
    <source>
        <dbReference type="ARBA" id="ARBA00022741"/>
    </source>
</evidence>
<organism evidence="6 7">
    <name type="scientific">Rosistilla oblonga</name>
    <dbReference type="NCBI Taxonomy" id="2527990"/>
    <lineage>
        <taxon>Bacteria</taxon>
        <taxon>Pseudomonadati</taxon>
        <taxon>Planctomycetota</taxon>
        <taxon>Planctomycetia</taxon>
        <taxon>Pirellulales</taxon>
        <taxon>Pirellulaceae</taxon>
        <taxon>Rosistilla</taxon>
    </lineage>
</organism>
<dbReference type="GO" id="GO:0022857">
    <property type="term" value="F:transmembrane transporter activity"/>
    <property type="evidence" value="ECO:0007669"/>
    <property type="project" value="TreeGrafter"/>
</dbReference>
<dbReference type="EMBL" id="CP036318">
    <property type="protein sequence ID" value="QDV57976.1"/>
    <property type="molecule type" value="Genomic_DNA"/>
</dbReference>
<evidence type="ECO:0000313" key="6">
    <source>
        <dbReference type="EMBL" id="QDV57976.1"/>
    </source>
</evidence>
<dbReference type="RefSeq" id="WP_145287843.1">
    <property type="nucleotide sequence ID" value="NZ_CP036318.1"/>
</dbReference>
<name>A0A518IY22_9BACT</name>
<dbReference type="PROSITE" id="PS50893">
    <property type="entry name" value="ABC_TRANSPORTER_2"/>
    <property type="match status" value="1"/>
</dbReference>
<dbReference type="InterPro" id="IPR017911">
    <property type="entry name" value="MacB-like_ATP-bd"/>
</dbReference>
<sequence>MSQENLAAPLSVRNATKTFRQGERAIDALKDVDLTVEHGSFVAVMGASGSGKSTLLHLMAGLTRPTEGAVFVDGQDLATLSDRKLTEYRRDHIGLVFQSFNLVPALSAADNILLPLYAAGLKEPQKSSLAELAKRLGIADRLTHRPDALSGGQQQRVAIARALATDPAIVLADEPTGSLDSVTGQAICKLLRELCDQQQRTIIVVTHEPSVAIWSDRVVILKDGQIVESLSTNEYNDAQALAAHYQEILGAGEPAMASSH</sequence>
<dbReference type="Proteomes" id="UP000316770">
    <property type="component" value="Chromosome"/>
</dbReference>
<reference evidence="6 7" key="1">
    <citation type="submission" date="2019-02" db="EMBL/GenBank/DDBJ databases">
        <title>Deep-cultivation of Planctomycetes and their phenomic and genomic characterization uncovers novel biology.</title>
        <authorList>
            <person name="Wiegand S."/>
            <person name="Jogler M."/>
            <person name="Boedeker C."/>
            <person name="Pinto D."/>
            <person name="Vollmers J."/>
            <person name="Rivas-Marin E."/>
            <person name="Kohn T."/>
            <person name="Peeters S.H."/>
            <person name="Heuer A."/>
            <person name="Rast P."/>
            <person name="Oberbeckmann S."/>
            <person name="Bunk B."/>
            <person name="Jeske O."/>
            <person name="Meyerdierks A."/>
            <person name="Storesund J.E."/>
            <person name="Kallscheuer N."/>
            <person name="Luecker S."/>
            <person name="Lage O.M."/>
            <person name="Pohl T."/>
            <person name="Merkel B.J."/>
            <person name="Hornburger P."/>
            <person name="Mueller R.-W."/>
            <person name="Bruemmer F."/>
            <person name="Labrenz M."/>
            <person name="Spormann A.M."/>
            <person name="Op den Camp H."/>
            <person name="Overmann J."/>
            <person name="Amann R."/>
            <person name="Jetten M.S.M."/>
            <person name="Mascher T."/>
            <person name="Medema M.H."/>
            <person name="Devos D.P."/>
            <person name="Kaster A.-K."/>
            <person name="Ovreas L."/>
            <person name="Rohde M."/>
            <person name="Galperin M.Y."/>
            <person name="Jogler C."/>
        </authorList>
    </citation>
    <scope>NUCLEOTIDE SEQUENCE [LARGE SCALE GENOMIC DNA]</scope>
    <source>
        <strain evidence="6 7">Mal33</strain>
    </source>
</reference>
<dbReference type="GO" id="GO:0098796">
    <property type="term" value="C:membrane protein complex"/>
    <property type="evidence" value="ECO:0007669"/>
    <property type="project" value="UniProtKB-ARBA"/>
</dbReference>
<dbReference type="AlphaFoldDB" id="A0A518IY22"/>
<evidence type="ECO:0000259" key="5">
    <source>
        <dbReference type="PROSITE" id="PS50893"/>
    </source>
</evidence>
<keyword evidence="2" id="KW-0547">Nucleotide-binding</keyword>
<dbReference type="GO" id="GO:0005886">
    <property type="term" value="C:plasma membrane"/>
    <property type="evidence" value="ECO:0007669"/>
    <property type="project" value="TreeGrafter"/>
</dbReference>
<evidence type="ECO:0000313" key="7">
    <source>
        <dbReference type="Proteomes" id="UP000316770"/>
    </source>
</evidence>
<dbReference type="CDD" id="cd03255">
    <property type="entry name" value="ABC_MJ0796_LolCDE_FtsE"/>
    <property type="match status" value="1"/>
</dbReference>
<dbReference type="SUPFAM" id="SSF52540">
    <property type="entry name" value="P-loop containing nucleoside triphosphate hydrolases"/>
    <property type="match status" value="1"/>
</dbReference>
<dbReference type="InterPro" id="IPR003593">
    <property type="entry name" value="AAA+_ATPase"/>
</dbReference>
<dbReference type="PANTHER" id="PTHR24220">
    <property type="entry name" value="IMPORT ATP-BINDING PROTEIN"/>
    <property type="match status" value="1"/>
</dbReference>
<dbReference type="GO" id="GO:0005524">
    <property type="term" value="F:ATP binding"/>
    <property type="evidence" value="ECO:0007669"/>
    <property type="project" value="UniProtKB-KW"/>
</dbReference>
<proteinExistence type="inferred from homology"/>
<keyword evidence="3 6" id="KW-0067">ATP-binding</keyword>
<keyword evidence="1" id="KW-0813">Transport</keyword>
<dbReference type="InterPro" id="IPR027417">
    <property type="entry name" value="P-loop_NTPase"/>
</dbReference>
<dbReference type="InterPro" id="IPR003439">
    <property type="entry name" value="ABC_transporter-like_ATP-bd"/>
</dbReference>
<evidence type="ECO:0000256" key="4">
    <source>
        <dbReference type="ARBA" id="ARBA00038388"/>
    </source>
</evidence>
<dbReference type="Pfam" id="PF00005">
    <property type="entry name" value="ABC_tran"/>
    <property type="match status" value="1"/>
</dbReference>
<dbReference type="GO" id="GO:0016887">
    <property type="term" value="F:ATP hydrolysis activity"/>
    <property type="evidence" value="ECO:0007669"/>
    <property type="project" value="InterPro"/>
</dbReference>
<dbReference type="Gene3D" id="3.40.50.300">
    <property type="entry name" value="P-loop containing nucleotide triphosphate hydrolases"/>
    <property type="match status" value="1"/>
</dbReference>
<dbReference type="SMART" id="SM00382">
    <property type="entry name" value="AAA"/>
    <property type="match status" value="1"/>
</dbReference>